<name>A0A830FGZ3_9EURY</name>
<dbReference type="Proteomes" id="UP000607197">
    <property type="component" value="Unassembled WGS sequence"/>
</dbReference>
<keyword evidence="1" id="KW-1133">Transmembrane helix</keyword>
<evidence type="ECO:0008006" key="4">
    <source>
        <dbReference type="Google" id="ProtNLM"/>
    </source>
</evidence>
<keyword evidence="3" id="KW-1185">Reference proteome</keyword>
<evidence type="ECO:0000313" key="3">
    <source>
        <dbReference type="Proteomes" id="UP000607197"/>
    </source>
</evidence>
<feature type="transmembrane region" description="Helical" evidence="1">
    <location>
        <begin position="20"/>
        <end position="43"/>
    </location>
</feature>
<reference evidence="2" key="1">
    <citation type="journal article" date="2014" name="Int. J. Syst. Evol. Microbiol.">
        <title>Complete genome sequence of Corynebacterium casei LMG S-19264T (=DSM 44701T), isolated from a smear-ripened cheese.</title>
        <authorList>
            <consortium name="US DOE Joint Genome Institute (JGI-PGF)"/>
            <person name="Walter F."/>
            <person name="Albersmeier A."/>
            <person name="Kalinowski J."/>
            <person name="Ruckert C."/>
        </authorList>
    </citation>
    <scope>NUCLEOTIDE SEQUENCE</scope>
    <source>
        <strain evidence="2">JCM 19596</strain>
    </source>
</reference>
<feature type="transmembrane region" description="Helical" evidence="1">
    <location>
        <begin position="55"/>
        <end position="75"/>
    </location>
</feature>
<gene>
    <name evidence="2" type="ORF">GCM10009039_10550</name>
</gene>
<protein>
    <recommendedName>
        <fullName evidence="4">Cardiolipin synthase N-terminal domain-containing protein</fullName>
    </recommendedName>
</protein>
<keyword evidence="1" id="KW-0812">Transmembrane</keyword>
<sequence>MKYPTSDDTGMALTALPLAAGGAGAILSLLWFLVVVGVSVYVYRDAKRLDSRHALAWALASFFGSIVVWILYFAVRDEVGR</sequence>
<evidence type="ECO:0000256" key="1">
    <source>
        <dbReference type="SAM" id="Phobius"/>
    </source>
</evidence>
<evidence type="ECO:0000313" key="2">
    <source>
        <dbReference type="EMBL" id="GGL54283.1"/>
    </source>
</evidence>
<dbReference type="EMBL" id="BMPG01000001">
    <property type="protein sequence ID" value="GGL54283.1"/>
    <property type="molecule type" value="Genomic_DNA"/>
</dbReference>
<organism evidence="2 3">
    <name type="scientific">Halocalculus aciditolerans</name>
    <dbReference type="NCBI Taxonomy" id="1383812"/>
    <lineage>
        <taxon>Archaea</taxon>
        <taxon>Methanobacteriati</taxon>
        <taxon>Methanobacteriota</taxon>
        <taxon>Stenosarchaea group</taxon>
        <taxon>Halobacteria</taxon>
        <taxon>Halobacteriales</taxon>
        <taxon>Halobacteriaceae</taxon>
        <taxon>Halocalculus</taxon>
    </lineage>
</organism>
<keyword evidence="1" id="KW-0472">Membrane</keyword>
<comment type="caution">
    <text evidence="2">The sequence shown here is derived from an EMBL/GenBank/DDBJ whole genome shotgun (WGS) entry which is preliminary data.</text>
</comment>
<dbReference type="AlphaFoldDB" id="A0A830FGZ3"/>
<accession>A0A830FGZ3</accession>
<reference evidence="2" key="2">
    <citation type="submission" date="2020-09" db="EMBL/GenBank/DDBJ databases">
        <authorList>
            <person name="Sun Q."/>
            <person name="Ohkuma M."/>
        </authorList>
    </citation>
    <scope>NUCLEOTIDE SEQUENCE</scope>
    <source>
        <strain evidence="2">JCM 19596</strain>
    </source>
</reference>
<proteinExistence type="predicted"/>